<keyword evidence="2" id="KW-0812">Transmembrane</keyword>
<dbReference type="InterPro" id="IPR007060">
    <property type="entry name" value="FtsL/DivIC"/>
</dbReference>
<feature type="transmembrane region" description="Helical" evidence="2">
    <location>
        <begin position="38"/>
        <end position="57"/>
    </location>
</feature>
<dbReference type="EMBL" id="JABTTE010000023">
    <property type="protein sequence ID" value="NSL52898.1"/>
    <property type="molecule type" value="Genomic_DNA"/>
</dbReference>
<dbReference type="RefSeq" id="WP_173732095.1">
    <property type="nucleotide sequence ID" value="NZ_JABTTE010000023.1"/>
</dbReference>
<keyword evidence="2" id="KW-0472">Membrane</keyword>
<organism evidence="3 4">
    <name type="scientific">Calidifontibacillus erzurumensis</name>
    <dbReference type="NCBI Taxonomy" id="2741433"/>
    <lineage>
        <taxon>Bacteria</taxon>
        <taxon>Bacillati</taxon>
        <taxon>Bacillota</taxon>
        <taxon>Bacilli</taxon>
        <taxon>Bacillales</taxon>
        <taxon>Bacillaceae</taxon>
        <taxon>Calidifontibacillus/Schinkia group</taxon>
        <taxon>Calidifontibacillus</taxon>
    </lineage>
</organism>
<feature type="coiled-coil region" evidence="1">
    <location>
        <begin position="63"/>
        <end position="97"/>
    </location>
</feature>
<keyword evidence="4" id="KW-1185">Reference proteome</keyword>
<keyword evidence="2" id="KW-1133">Transmembrane helix</keyword>
<protein>
    <submittedName>
        <fullName evidence="3">Septum formation initiator family protein</fullName>
    </submittedName>
</protein>
<dbReference type="PANTHER" id="PTHR40027">
    <property type="entry name" value="CELL DIVISION PROTEIN DIVIC"/>
    <property type="match status" value="1"/>
</dbReference>
<dbReference type="InterPro" id="IPR039076">
    <property type="entry name" value="DivIC"/>
</dbReference>
<gene>
    <name evidence="3" type="ORF">HR057_14170</name>
</gene>
<name>A0A8J8KDD0_9BACI</name>
<evidence type="ECO:0000256" key="2">
    <source>
        <dbReference type="SAM" id="Phobius"/>
    </source>
</evidence>
<evidence type="ECO:0000256" key="1">
    <source>
        <dbReference type="SAM" id="Coils"/>
    </source>
</evidence>
<evidence type="ECO:0000313" key="4">
    <source>
        <dbReference type="Proteomes" id="UP000625804"/>
    </source>
</evidence>
<evidence type="ECO:0000313" key="3">
    <source>
        <dbReference type="EMBL" id="NSL52898.1"/>
    </source>
</evidence>
<dbReference type="PANTHER" id="PTHR40027:SF1">
    <property type="entry name" value="CELL DIVISION PROTEIN DIVIC"/>
    <property type="match status" value="1"/>
</dbReference>
<dbReference type="Pfam" id="PF04977">
    <property type="entry name" value="DivIC"/>
    <property type="match status" value="1"/>
</dbReference>
<dbReference type="Proteomes" id="UP000625804">
    <property type="component" value="Unassembled WGS sequence"/>
</dbReference>
<reference evidence="3" key="1">
    <citation type="submission" date="2020-06" db="EMBL/GenBank/DDBJ databases">
        <title>A novel thermopfilic bacterium from Erzurum, Turkey.</title>
        <authorList>
            <person name="Adiguzel A."/>
            <person name="Ay H."/>
            <person name="Baltaci M.O."/>
        </authorList>
    </citation>
    <scope>NUCLEOTIDE SEQUENCE</scope>
    <source>
        <strain evidence="3">P2</strain>
    </source>
</reference>
<sequence>MEPVRSRKITALHQNYNQAEIKKQQDLKKKRLGLYRRLVFIGLLALGIGYTIGSVLLSQSEILNEKMNEKIKLEKELSSLKEQERDYRAEIVKLNDEEYVAKVARSEYFLSEEGEIIFKLP</sequence>
<proteinExistence type="predicted"/>
<comment type="caution">
    <text evidence="3">The sequence shown here is derived from an EMBL/GenBank/DDBJ whole genome shotgun (WGS) entry which is preliminary data.</text>
</comment>
<dbReference type="GO" id="GO:0051301">
    <property type="term" value="P:cell division"/>
    <property type="evidence" value="ECO:0007669"/>
    <property type="project" value="InterPro"/>
</dbReference>
<keyword evidence="1" id="KW-0175">Coiled coil</keyword>
<dbReference type="AlphaFoldDB" id="A0A8J8KDD0"/>
<accession>A0A8J8KDD0</accession>